<sequence>MIKKVSILVMVLFVLSMTAAAASNFLNSDIPEEVLPENHADYQLQYSIIIENQDDGDILKTQPDGDERKIGNVLVPADSTYTASDGFWAAQFSRSIFDSSANVTATAVNAMHIRVAPDDMYDPKEAQKGRDEVWKPQLISLLPDREYNKAGPGPHPGRISTDIPGGSELFGGTASAYVGSPVYYLNDDGEWIDMEDYYQINSIDSAPDRIKIDVHKPSTDQGSPTSIVFENEENGDVTLNYGSDYSKTIATVLQRVEGTGRFGGSEYADTGFVRANHGGVLDLSTSPYVGFTWDIELMGGFQIIPANHAVYSRHFLDLNYIDRPQYMVIAHTGAEKDDLLNPVYFDEDDGLSYDPHFEAVAPVFANYIKPKHVTTHDMVSPNANLNAIPENTIKGQSTRFEFSFDDGETWHEPEPAAGTFDDNLIDVTHIKVHLLY</sequence>
<dbReference type="AlphaFoldDB" id="A0A1D7QRX0"/>
<organism evidence="2 3">
    <name type="scientific">Salisediminibacterium beveridgei</name>
    <dbReference type="NCBI Taxonomy" id="632773"/>
    <lineage>
        <taxon>Bacteria</taxon>
        <taxon>Bacillati</taxon>
        <taxon>Bacillota</taxon>
        <taxon>Bacilli</taxon>
        <taxon>Bacillales</taxon>
        <taxon>Bacillaceae</taxon>
        <taxon>Salisediminibacterium</taxon>
    </lineage>
</organism>
<name>A0A1D7QRX0_9BACI</name>
<gene>
    <name evidence="2" type="ORF">BBEV_0366</name>
</gene>
<dbReference type="PATRIC" id="fig|632773.3.peg.395"/>
<evidence type="ECO:0000256" key="1">
    <source>
        <dbReference type="SAM" id="SignalP"/>
    </source>
</evidence>
<proteinExistence type="predicted"/>
<evidence type="ECO:0000313" key="3">
    <source>
        <dbReference type="Proteomes" id="UP000094463"/>
    </source>
</evidence>
<keyword evidence="3" id="KW-1185">Reference proteome</keyword>
<dbReference type="EMBL" id="CP012502">
    <property type="protein sequence ID" value="AOM81760.1"/>
    <property type="molecule type" value="Genomic_DNA"/>
</dbReference>
<feature type="signal peptide" evidence="1">
    <location>
        <begin position="1"/>
        <end position="21"/>
    </location>
</feature>
<feature type="chain" id="PRO_5009099109" evidence="1">
    <location>
        <begin position="22"/>
        <end position="436"/>
    </location>
</feature>
<dbReference type="Proteomes" id="UP000094463">
    <property type="component" value="Chromosome"/>
</dbReference>
<keyword evidence="1" id="KW-0732">Signal</keyword>
<evidence type="ECO:0000313" key="2">
    <source>
        <dbReference type="EMBL" id="AOM81760.1"/>
    </source>
</evidence>
<dbReference type="RefSeq" id="WP_069363902.1">
    <property type="nucleotide sequence ID" value="NZ_CP012502.1"/>
</dbReference>
<accession>A0A1D7QRX0</accession>
<dbReference type="OrthoDB" id="2152at2"/>
<protein>
    <submittedName>
        <fullName evidence="2">Uncharacterized protein</fullName>
    </submittedName>
</protein>
<reference evidence="2 3" key="1">
    <citation type="submission" date="2015-08" db="EMBL/GenBank/DDBJ databases">
        <title>The complete genome sequence of Bacillus beveridgei MLTeJB.</title>
        <authorList>
            <person name="Hanson T.E."/>
            <person name="Mesa C."/>
            <person name="Basesman S.M."/>
            <person name="Oremland R.S."/>
        </authorList>
    </citation>
    <scope>NUCLEOTIDE SEQUENCE [LARGE SCALE GENOMIC DNA]</scope>
    <source>
        <strain evidence="2 3">MLTeJB</strain>
    </source>
</reference>
<dbReference type="KEGG" id="bbev:BBEV_0366"/>
<dbReference type="STRING" id="632773.BBEV_0366"/>